<dbReference type="EMBL" id="DRWN01000025">
    <property type="protein sequence ID" value="HHK68122.1"/>
    <property type="molecule type" value="Genomic_DNA"/>
</dbReference>
<evidence type="ECO:0000313" key="2">
    <source>
        <dbReference type="EMBL" id="HHK68122.1"/>
    </source>
</evidence>
<sequence length="103" mass="11588">MAEEKKEEELPLDFLETPKGRVAGFEGVRRLGELIAEAFEELEKLNQKIKSMEREEKTPEGIEKRLKGIEDQLAVLSDDMHVILNALGELSATVAQLKKALNL</sequence>
<name>A0A7C5L7E7_CALS0</name>
<dbReference type="AlphaFoldDB" id="A0A7C5L7E7"/>
<comment type="caution">
    <text evidence="2">The sequence shown here is derived from an EMBL/GenBank/DDBJ whole genome shotgun (WGS) entry which is preliminary data.</text>
</comment>
<reference evidence="2" key="1">
    <citation type="journal article" date="2020" name="mSystems">
        <title>Genome- and Community-Level Interaction Insights into Carbon Utilization and Element Cycling Functions of Hydrothermarchaeota in Hydrothermal Sediment.</title>
        <authorList>
            <person name="Zhou Z."/>
            <person name="Liu Y."/>
            <person name="Xu W."/>
            <person name="Pan J."/>
            <person name="Luo Z.H."/>
            <person name="Li M."/>
        </authorList>
    </citation>
    <scope>NUCLEOTIDE SEQUENCE [LARGE SCALE GENOMIC DNA]</scope>
    <source>
        <strain evidence="2">SpSt-1056</strain>
    </source>
</reference>
<evidence type="ECO:0000256" key="1">
    <source>
        <dbReference type="SAM" id="Coils"/>
    </source>
</evidence>
<protein>
    <submittedName>
        <fullName evidence="2">Uncharacterized protein</fullName>
    </submittedName>
</protein>
<dbReference type="Gene3D" id="1.20.1170.10">
    <property type="match status" value="1"/>
</dbReference>
<feature type="coiled-coil region" evidence="1">
    <location>
        <begin position="28"/>
        <end position="55"/>
    </location>
</feature>
<proteinExistence type="predicted"/>
<accession>A0A7C5L7E7</accession>
<organism evidence="2">
    <name type="scientific">Caldiarchaeum subterraneum</name>
    <dbReference type="NCBI Taxonomy" id="311458"/>
    <lineage>
        <taxon>Archaea</taxon>
        <taxon>Nitrososphaerota</taxon>
        <taxon>Candidatus Caldarchaeales</taxon>
        <taxon>Candidatus Caldarchaeaceae</taxon>
        <taxon>Candidatus Caldarchaeum</taxon>
    </lineage>
</organism>
<keyword evidence="1" id="KW-0175">Coiled coil</keyword>
<gene>
    <name evidence="2" type="ORF">ENM11_03075</name>
</gene>